<evidence type="ECO:0000256" key="3">
    <source>
        <dbReference type="ARBA" id="ARBA00007163"/>
    </source>
</evidence>
<keyword evidence="4" id="KW-0805">Transcription regulation</keyword>
<keyword evidence="7" id="KW-0539">Nucleus</keyword>
<feature type="compositionally biased region" description="Low complexity" evidence="9">
    <location>
        <begin position="219"/>
        <end position="234"/>
    </location>
</feature>
<comment type="caution">
    <text evidence="11">The sequence shown here is derived from an EMBL/GenBank/DDBJ whole genome shotgun (WGS) entry which is preliminary data.</text>
</comment>
<evidence type="ECO:0000256" key="7">
    <source>
        <dbReference type="ARBA" id="ARBA00023242"/>
    </source>
</evidence>
<dbReference type="SUPFAM" id="SSF57959">
    <property type="entry name" value="Leucine zipper domain"/>
    <property type="match status" value="1"/>
</dbReference>
<dbReference type="AlphaFoldDB" id="A0A1B8AFG2"/>
<evidence type="ECO:0000256" key="4">
    <source>
        <dbReference type="ARBA" id="ARBA00023015"/>
    </source>
</evidence>
<evidence type="ECO:0000256" key="5">
    <source>
        <dbReference type="ARBA" id="ARBA00023125"/>
    </source>
</evidence>
<comment type="subcellular location">
    <subcellularLocation>
        <location evidence="2">Nucleus</location>
    </subcellularLocation>
</comment>
<gene>
    <name evidence="11" type="ORF">FPOA_10949</name>
</gene>
<dbReference type="OMA" id="DAEAHIH"/>
<dbReference type="InterPro" id="IPR004827">
    <property type="entry name" value="bZIP"/>
</dbReference>
<feature type="domain" description="BZIP" evidence="10">
    <location>
        <begin position="144"/>
        <end position="159"/>
    </location>
</feature>
<feature type="region of interest" description="Disordered" evidence="9">
    <location>
        <begin position="1"/>
        <end position="67"/>
    </location>
</feature>
<dbReference type="Proteomes" id="UP000091967">
    <property type="component" value="Unassembled WGS sequence"/>
</dbReference>
<accession>A0A1B8AFG2</accession>
<comment type="function">
    <text evidence="1">Putative transcription factor.</text>
</comment>
<feature type="compositionally biased region" description="Basic and acidic residues" evidence="9">
    <location>
        <begin position="128"/>
        <end position="142"/>
    </location>
</feature>
<feature type="compositionally biased region" description="Basic and acidic residues" evidence="9">
    <location>
        <begin position="14"/>
        <end position="27"/>
    </location>
</feature>
<dbReference type="CDD" id="cd14688">
    <property type="entry name" value="bZIP_YAP"/>
    <property type="match status" value="1"/>
</dbReference>
<feature type="region of interest" description="Disordered" evidence="9">
    <location>
        <begin position="94"/>
        <end position="157"/>
    </location>
</feature>
<evidence type="ECO:0000256" key="6">
    <source>
        <dbReference type="ARBA" id="ARBA00023163"/>
    </source>
</evidence>
<evidence type="ECO:0000313" key="11">
    <source>
        <dbReference type="EMBL" id="OBS19225.1"/>
    </source>
</evidence>
<protein>
    <recommendedName>
        <fullName evidence="8">Putative transcription factor kapC</fullName>
    </recommendedName>
</protein>
<dbReference type="PANTHER" id="PTHR40621:SF11">
    <property type="entry name" value="TRANSCRIPTION FACTOR KAPC-RELATED"/>
    <property type="match status" value="1"/>
</dbReference>
<dbReference type="GO" id="GO:0000976">
    <property type="term" value="F:transcription cis-regulatory region binding"/>
    <property type="evidence" value="ECO:0007669"/>
    <property type="project" value="InterPro"/>
</dbReference>
<organism evidence="11 12">
    <name type="scientific">Fusarium poae</name>
    <dbReference type="NCBI Taxonomy" id="36050"/>
    <lineage>
        <taxon>Eukaryota</taxon>
        <taxon>Fungi</taxon>
        <taxon>Dikarya</taxon>
        <taxon>Ascomycota</taxon>
        <taxon>Pezizomycotina</taxon>
        <taxon>Sordariomycetes</taxon>
        <taxon>Hypocreomycetidae</taxon>
        <taxon>Hypocreales</taxon>
        <taxon>Nectriaceae</taxon>
        <taxon>Fusarium</taxon>
    </lineage>
</organism>
<feature type="region of interest" description="Disordered" evidence="9">
    <location>
        <begin position="207"/>
        <end position="262"/>
    </location>
</feature>
<dbReference type="Gene3D" id="1.20.5.170">
    <property type="match status" value="1"/>
</dbReference>
<evidence type="ECO:0000256" key="9">
    <source>
        <dbReference type="SAM" id="MobiDB-lite"/>
    </source>
</evidence>
<feature type="compositionally biased region" description="Polar residues" evidence="9">
    <location>
        <begin position="1"/>
        <end position="13"/>
    </location>
</feature>
<comment type="similarity">
    <text evidence="3">Belongs to the bZIP family.</text>
</comment>
<keyword evidence="5" id="KW-0238">DNA-binding</keyword>
<feature type="compositionally biased region" description="Low complexity" evidence="9">
    <location>
        <begin position="103"/>
        <end position="120"/>
    </location>
</feature>
<name>A0A1B8AFG2_FUSPO</name>
<keyword evidence="12" id="KW-1185">Reference proteome</keyword>
<evidence type="ECO:0000259" key="10">
    <source>
        <dbReference type="PROSITE" id="PS00036"/>
    </source>
</evidence>
<dbReference type="InterPro" id="IPR050936">
    <property type="entry name" value="AP-1-like"/>
</dbReference>
<feature type="compositionally biased region" description="Low complexity" evidence="9">
    <location>
        <begin position="28"/>
        <end position="39"/>
    </location>
</feature>
<evidence type="ECO:0000256" key="8">
    <source>
        <dbReference type="ARBA" id="ARBA00044067"/>
    </source>
</evidence>
<dbReference type="GO" id="GO:0001228">
    <property type="term" value="F:DNA-binding transcription activator activity, RNA polymerase II-specific"/>
    <property type="evidence" value="ECO:0007669"/>
    <property type="project" value="TreeGrafter"/>
</dbReference>
<evidence type="ECO:0000256" key="2">
    <source>
        <dbReference type="ARBA" id="ARBA00004123"/>
    </source>
</evidence>
<feature type="compositionally biased region" description="Low complexity" evidence="9">
    <location>
        <begin position="242"/>
        <end position="252"/>
    </location>
</feature>
<evidence type="ECO:0000313" key="12">
    <source>
        <dbReference type="Proteomes" id="UP000091967"/>
    </source>
</evidence>
<feature type="compositionally biased region" description="Low complexity" evidence="9">
    <location>
        <begin position="145"/>
        <end position="155"/>
    </location>
</feature>
<dbReference type="InterPro" id="IPR046347">
    <property type="entry name" value="bZIP_sf"/>
</dbReference>
<dbReference type="PANTHER" id="PTHR40621">
    <property type="entry name" value="TRANSCRIPTION FACTOR KAPC-RELATED"/>
    <property type="match status" value="1"/>
</dbReference>
<dbReference type="Pfam" id="PF00170">
    <property type="entry name" value="bZIP_1"/>
    <property type="match status" value="1"/>
</dbReference>
<keyword evidence="6" id="KW-0804">Transcription</keyword>
<dbReference type="SMART" id="SM00338">
    <property type="entry name" value="BRLZ"/>
    <property type="match status" value="1"/>
</dbReference>
<proteinExistence type="inferred from homology"/>
<evidence type="ECO:0000256" key="1">
    <source>
        <dbReference type="ARBA" id="ARBA00004049"/>
    </source>
</evidence>
<sequence>MQNSSASGANNQEQHLRAQLELLKSHDATGSSSPTSPAPRDTRHQPLQPAPVRPSNGFDHLSNPQDQPRAIAAKGEVEAHIHPDLRARANNAPTANMMPIVPPSGHSPGASAGPSTAPIASIPPPHIPPEDLRGKTKRELSQSKRAAQNRAAQRAFRQRKEGYIKKLEQQVREYMDMEQSFKALQTDNHALREYIVHLQSRLFDVTGEYPPPPHNVDLAQPAQQPSAPATAPASAPTPAPAPIASAPSEPAPRTNRASTIPHGARMMSYDNIACDTETCNGSTIMRAIEFKPVPRTAELIPKNATEVTKVVLISKNVYILRNTDRKAYLLL</sequence>
<dbReference type="STRING" id="36050.A0A1B8AFG2"/>
<dbReference type="PROSITE" id="PS00036">
    <property type="entry name" value="BZIP_BASIC"/>
    <property type="match status" value="1"/>
</dbReference>
<reference evidence="11 12" key="1">
    <citation type="submission" date="2016-06" db="EMBL/GenBank/DDBJ databases">
        <title>Living apart together: crosstalk between the core and supernumerary genomes in a fungal plant pathogen.</title>
        <authorList>
            <person name="Vanheule A."/>
            <person name="Audenaert K."/>
            <person name="Warris S."/>
            <person name="Van De Geest H."/>
            <person name="Schijlen E."/>
            <person name="Hofte M."/>
            <person name="De Saeger S."/>
            <person name="Haesaert G."/>
            <person name="Waalwijk C."/>
            <person name="Van Der Lee T."/>
        </authorList>
    </citation>
    <scope>NUCLEOTIDE SEQUENCE [LARGE SCALE GENOMIC DNA]</scope>
    <source>
        <strain evidence="11 12">2516</strain>
    </source>
</reference>
<dbReference type="GO" id="GO:0090575">
    <property type="term" value="C:RNA polymerase II transcription regulator complex"/>
    <property type="evidence" value="ECO:0007669"/>
    <property type="project" value="TreeGrafter"/>
</dbReference>
<dbReference type="EMBL" id="LYXU01000004">
    <property type="protein sequence ID" value="OBS19225.1"/>
    <property type="molecule type" value="Genomic_DNA"/>
</dbReference>